<accession>G0USL7</accession>
<evidence type="ECO:0000256" key="1">
    <source>
        <dbReference type="SAM" id="Coils"/>
    </source>
</evidence>
<keyword evidence="1" id="KW-0175">Coiled coil</keyword>
<reference evidence="2" key="1">
    <citation type="journal article" date="2012" name="Proc. Natl. Acad. Sci. U.S.A.">
        <title>Antigenic diversity is generated by distinct evolutionary mechanisms in African trypanosome species.</title>
        <authorList>
            <person name="Jackson A.P."/>
            <person name="Berry A."/>
            <person name="Aslett M."/>
            <person name="Allison H.C."/>
            <person name="Burton P."/>
            <person name="Vavrova-Anderson J."/>
            <person name="Brown R."/>
            <person name="Browne H."/>
            <person name="Corton N."/>
            <person name="Hauser H."/>
            <person name="Gamble J."/>
            <person name="Gilderthorp R."/>
            <person name="Marcello L."/>
            <person name="McQuillan J."/>
            <person name="Otto T.D."/>
            <person name="Quail M.A."/>
            <person name="Sanders M.J."/>
            <person name="van Tonder A."/>
            <person name="Ginger M.L."/>
            <person name="Field M.C."/>
            <person name="Barry J.D."/>
            <person name="Hertz-Fowler C."/>
            <person name="Berriman M."/>
        </authorList>
    </citation>
    <scope>NUCLEOTIDE SEQUENCE</scope>
    <source>
        <strain evidence="2">IL3000</strain>
    </source>
</reference>
<gene>
    <name evidence="2" type="ORF">TCIL3000_8_6070</name>
</gene>
<name>G0USL7_TRYCI</name>
<proteinExistence type="predicted"/>
<evidence type="ECO:0000313" key="2">
    <source>
        <dbReference type="EMBL" id="CCC92380.1"/>
    </source>
</evidence>
<protein>
    <submittedName>
        <fullName evidence="2">Uncharacterized protein TCIL3000_8_6070</fullName>
    </submittedName>
</protein>
<feature type="coiled-coil region" evidence="1">
    <location>
        <begin position="41"/>
        <end position="77"/>
    </location>
</feature>
<dbReference type="EMBL" id="HE575321">
    <property type="protein sequence ID" value="CCC92380.1"/>
    <property type="molecule type" value="Genomic_DNA"/>
</dbReference>
<organism evidence="2">
    <name type="scientific">Trypanosoma congolense (strain IL3000)</name>
    <dbReference type="NCBI Taxonomy" id="1068625"/>
    <lineage>
        <taxon>Eukaryota</taxon>
        <taxon>Discoba</taxon>
        <taxon>Euglenozoa</taxon>
        <taxon>Kinetoplastea</taxon>
        <taxon>Metakinetoplastina</taxon>
        <taxon>Trypanosomatida</taxon>
        <taxon>Trypanosomatidae</taxon>
        <taxon>Trypanosoma</taxon>
        <taxon>Nannomonas</taxon>
    </lineage>
</organism>
<dbReference type="VEuPathDB" id="TriTrypDB:TcIL3000_8_6070"/>
<sequence length="332" mass="37769">MVRWGGPRFEFYHKHQFLNHEQAIKKEEAQQVAFIRSWREHQNAKEEARILEKKREEQRHQEEQRRISAEVEEAARRAAAEAASQNTAHARRVRRLKEFATPVIRGSEAHAAGTYGCVMYPTSKGVPLPAGRGGDKYTPGVDRHRIVPPPPEPGAHKPWEGSGVAWVPDPNNGWQKNYYFGGPKRGPSEVEERDRRIEEIEKHHAGRRAMESGSTGAEQKSLANMQSELPSYGFANQRDHTSGDEDNESEKELSIFSHGSSNAPIAALGTRHMENISTKEDVRDFLRRYPTGVVTQKPRSMVTTNFDKFTPVEVTEALIKMQRNKYNTNHVE</sequence>
<dbReference type="AlphaFoldDB" id="G0USL7"/>